<evidence type="ECO:0000313" key="2">
    <source>
        <dbReference type="Proteomes" id="UP001151760"/>
    </source>
</evidence>
<evidence type="ECO:0000313" key="1">
    <source>
        <dbReference type="EMBL" id="GJT03028.1"/>
    </source>
</evidence>
<gene>
    <name evidence="1" type="ORF">Tco_0824197</name>
</gene>
<organism evidence="1 2">
    <name type="scientific">Tanacetum coccineum</name>
    <dbReference type="NCBI Taxonomy" id="301880"/>
    <lineage>
        <taxon>Eukaryota</taxon>
        <taxon>Viridiplantae</taxon>
        <taxon>Streptophyta</taxon>
        <taxon>Embryophyta</taxon>
        <taxon>Tracheophyta</taxon>
        <taxon>Spermatophyta</taxon>
        <taxon>Magnoliopsida</taxon>
        <taxon>eudicotyledons</taxon>
        <taxon>Gunneridae</taxon>
        <taxon>Pentapetalae</taxon>
        <taxon>asterids</taxon>
        <taxon>campanulids</taxon>
        <taxon>Asterales</taxon>
        <taxon>Asteraceae</taxon>
        <taxon>Asteroideae</taxon>
        <taxon>Anthemideae</taxon>
        <taxon>Anthemidinae</taxon>
        <taxon>Tanacetum</taxon>
    </lineage>
</organism>
<comment type="caution">
    <text evidence="1">The sequence shown here is derived from an EMBL/GenBank/DDBJ whole genome shotgun (WGS) entry which is preliminary data.</text>
</comment>
<name>A0ABQ5AP48_9ASTR</name>
<proteinExistence type="predicted"/>
<protein>
    <submittedName>
        <fullName evidence="1">Uncharacterized protein</fullName>
    </submittedName>
</protein>
<reference evidence="1" key="2">
    <citation type="submission" date="2022-01" db="EMBL/GenBank/DDBJ databases">
        <authorList>
            <person name="Yamashiro T."/>
            <person name="Shiraishi A."/>
            <person name="Satake H."/>
            <person name="Nakayama K."/>
        </authorList>
    </citation>
    <scope>NUCLEOTIDE SEQUENCE</scope>
</reference>
<reference evidence="1" key="1">
    <citation type="journal article" date="2022" name="Int. J. Mol. Sci.">
        <title>Draft Genome of Tanacetum Coccineum: Genomic Comparison of Closely Related Tanacetum-Family Plants.</title>
        <authorList>
            <person name="Yamashiro T."/>
            <person name="Shiraishi A."/>
            <person name="Nakayama K."/>
            <person name="Satake H."/>
        </authorList>
    </citation>
    <scope>NUCLEOTIDE SEQUENCE</scope>
</reference>
<sequence>MVQCNSRFLLDLRFLRVLHNTEYPMFFLVLIDKYRLRIGGFKLQIGVQLVGTNFSSFVFLLLWNRLLIKCGHVKEEDDSIFPTTFMVKDAIAIVLSSDAKPQRYDIMNGVVEVDEVKGEAATDDSAKEEEISE</sequence>
<dbReference type="EMBL" id="BQNB010012392">
    <property type="protein sequence ID" value="GJT03028.1"/>
    <property type="molecule type" value="Genomic_DNA"/>
</dbReference>
<keyword evidence="2" id="KW-1185">Reference proteome</keyword>
<dbReference type="Proteomes" id="UP001151760">
    <property type="component" value="Unassembled WGS sequence"/>
</dbReference>
<accession>A0ABQ5AP48</accession>